<organism evidence="1 2">
    <name type="scientific">Microthyrium microscopicum</name>
    <dbReference type="NCBI Taxonomy" id="703497"/>
    <lineage>
        <taxon>Eukaryota</taxon>
        <taxon>Fungi</taxon>
        <taxon>Dikarya</taxon>
        <taxon>Ascomycota</taxon>
        <taxon>Pezizomycotina</taxon>
        <taxon>Dothideomycetes</taxon>
        <taxon>Dothideomycetes incertae sedis</taxon>
        <taxon>Microthyriales</taxon>
        <taxon>Microthyriaceae</taxon>
        <taxon>Microthyrium</taxon>
    </lineage>
</organism>
<keyword evidence="2" id="KW-1185">Reference proteome</keyword>
<gene>
    <name evidence="1" type="ORF">BT63DRAFT_453544</name>
</gene>
<evidence type="ECO:0000313" key="1">
    <source>
        <dbReference type="EMBL" id="KAF2671158.1"/>
    </source>
</evidence>
<proteinExistence type="predicted"/>
<sequence length="259" mass="29513">MARRFIARPVFADKLTTDERIKINKKNRANINQQVDVASSSSEPQIIQFNSRSPVSLRSKRSQRKRYEYIQTKLYKEVLSYNHELTEENQLTYSMALGDGDGPMTDSSPESSSPYSYEIHRTDSFLTVLVRLANVPFESEWQDPYELEFPRPGRNGPAIYGGAVVGPVFVIIVKVSPAAQFGPGEKWQQDGNFQSIASSQRGEKLRLQSQVIVNNDFIRVNMGTWSSMFSLTVDRETGQRFLFPGFVDSVRNSQVRRLE</sequence>
<reference evidence="1" key="1">
    <citation type="journal article" date="2020" name="Stud. Mycol.">
        <title>101 Dothideomycetes genomes: a test case for predicting lifestyles and emergence of pathogens.</title>
        <authorList>
            <person name="Haridas S."/>
            <person name="Albert R."/>
            <person name="Binder M."/>
            <person name="Bloem J."/>
            <person name="Labutti K."/>
            <person name="Salamov A."/>
            <person name="Andreopoulos B."/>
            <person name="Baker S."/>
            <person name="Barry K."/>
            <person name="Bills G."/>
            <person name="Bluhm B."/>
            <person name="Cannon C."/>
            <person name="Castanera R."/>
            <person name="Culley D."/>
            <person name="Daum C."/>
            <person name="Ezra D."/>
            <person name="Gonzalez J."/>
            <person name="Henrissat B."/>
            <person name="Kuo A."/>
            <person name="Liang C."/>
            <person name="Lipzen A."/>
            <person name="Lutzoni F."/>
            <person name="Magnuson J."/>
            <person name="Mondo S."/>
            <person name="Nolan M."/>
            <person name="Ohm R."/>
            <person name="Pangilinan J."/>
            <person name="Park H.-J."/>
            <person name="Ramirez L."/>
            <person name="Alfaro M."/>
            <person name="Sun H."/>
            <person name="Tritt A."/>
            <person name="Yoshinaga Y."/>
            <person name="Zwiers L.-H."/>
            <person name="Turgeon B."/>
            <person name="Goodwin S."/>
            <person name="Spatafora J."/>
            <person name="Crous P."/>
            <person name="Grigoriev I."/>
        </authorList>
    </citation>
    <scope>NUCLEOTIDE SEQUENCE</scope>
    <source>
        <strain evidence="1">CBS 115976</strain>
    </source>
</reference>
<protein>
    <submittedName>
        <fullName evidence="1">Uncharacterized protein</fullName>
    </submittedName>
</protein>
<accession>A0A6A6UJB4</accession>
<name>A0A6A6UJB4_9PEZI</name>
<dbReference type="EMBL" id="MU004233">
    <property type="protein sequence ID" value="KAF2671158.1"/>
    <property type="molecule type" value="Genomic_DNA"/>
</dbReference>
<dbReference type="AlphaFoldDB" id="A0A6A6UJB4"/>
<evidence type="ECO:0000313" key="2">
    <source>
        <dbReference type="Proteomes" id="UP000799302"/>
    </source>
</evidence>
<dbReference type="Proteomes" id="UP000799302">
    <property type="component" value="Unassembled WGS sequence"/>
</dbReference>